<dbReference type="GO" id="GO:0016301">
    <property type="term" value="F:kinase activity"/>
    <property type="evidence" value="ECO:0007669"/>
    <property type="project" value="UniProtKB-KW"/>
</dbReference>
<dbReference type="Pfam" id="PF03707">
    <property type="entry name" value="MHYT"/>
    <property type="match status" value="3"/>
</dbReference>
<feature type="transmembrane region" description="Helical" evidence="1">
    <location>
        <begin position="116"/>
        <end position="133"/>
    </location>
</feature>
<keyword evidence="1" id="KW-0812">Transmembrane</keyword>
<keyword evidence="4" id="KW-1185">Reference proteome</keyword>
<keyword evidence="1" id="KW-1133">Transmembrane helix</keyword>
<evidence type="ECO:0000259" key="2">
    <source>
        <dbReference type="PROSITE" id="PS50924"/>
    </source>
</evidence>
<dbReference type="GO" id="GO:0016020">
    <property type="term" value="C:membrane"/>
    <property type="evidence" value="ECO:0007669"/>
    <property type="project" value="UniProtKB-UniRule"/>
</dbReference>
<gene>
    <name evidence="3" type="ORF">H9K76_15730</name>
</gene>
<dbReference type="RefSeq" id="WP_187596295.1">
    <property type="nucleotide sequence ID" value="NZ_CP060714.1"/>
</dbReference>
<dbReference type="PROSITE" id="PS50924">
    <property type="entry name" value="MHYT"/>
    <property type="match status" value="1"/>
</dbReference>
<keyword evidence="1" id="KW-0472">Membrane</keyword>
<feature type="transmembrane region" description="Helical" evidence="1">
    <location>
        <begin position="50"/>
        <end position="69"/>
    </location>
</feature>
<dbReference type="PANTHER" id="PTHR35152">
    <property type="entry name" value="DOMAIN SIGNALLING PROTEIN, PUTATIVE (AFU_ORTHOLOGUE AFUA_5G11310)-RELATED"/>
    <property type="match status" value="1"/>
</dbReference>
<feature type="transmembrane region" description="Helical" evidence="1">
    <location>
        <begin position="20"/>
        <end position="38"/>
    </location>
</feature>
<dbReference type="PANTHER" id="PTHR35152:SF1">
    <property type="entry name" value="DOMAIN SIGNALLING PROTEIN, PUTATIVE (AFU_ORTHOLOGUE AFUA_5G11310)-RELATED"/>
    <property type="match status" value="1"/>
</dbReference>
<dbReference type="InterPro" id="IPR005330">
    <property type="entry name" value="MHYT_dom"/>
</dbReference>
<feature type="transmembrane region" description="Helical" evidence="1">
    <location>
        <begin position="89"/>
        <end position="107"/>
    </location>
</feature>
<dbReference type="AlphaFoldDB" id="A0A7G9RK99"/>
<proteinExistence type="predicted"/>
<dbReference type="Proteomes" id="UP000515811">
    <property type="component" value="Chromosome"/>
</dbReference>
<feature type="transmembrane region" description="Helical" evidence="1">
    <location>
        <begin position="145"/>
        <end position="168"/>
    </location>
</feature>
<feature type="transmembrane region" description="Helical" evidence="1">
    <location>
        <begin position="217"/>
        <end position="241"/>
    </location>
</feature>
<name>A0A7G9RK99_9BURK</name>
<keyword evidence="3" id="KW-0418">Kinase</keyword>
<feature type="domain" description="MHYT" evidence="2">
    <location>
        <begin position="15"/>
        <end position="203"/>
    </location>
</feature>
<evidence type="ECO:0000313" key="4">
    <source>
        <dbReference type="Proteomes" id="UP000515811"/>
    </source>
</evidence>
<evidence type="ECO:0000256" key="1">
    <source>
        <dbReference type="PROSITE-ProRule" id="PRU00244"/>
    </source>
</evidence>
<dbReference type="EMBL" id="CP060714">
    <property type="protein sequence ID" value="QNN56024.1"/>
    <property type="molecule type" value="Genomic_DNA"/>
</dbReference>
<keyword evidence="3" id="KW-0808">Transferase</keyword>
<reference evidence="3 4" key="1">
    <citation type="submission" date="2020-08" db="EMBL/GenBank/DDBJ databases">
        <title>Genome sequence of Diaphorobacter ruginosibacter DSM 27467T.</title>
        <authorList>
            <person name="Hyun D.-W."/>
            <person name="Bae J.-W."/>
        </authorList>
    </citation>
    <scope>NUCLEOTIDE SEQUENCE [LARGE SCALE GENOMIC DNA]</scope>
    <source>
        <strain evidence="3 4">DSM 27467</strain>
    </source>
</reference>
<feature type="transmembrane region" description="Helical" evidence="1">
    <location>
        <begin position="175"/>
        <end position="197"/>
    </location>
</feature>
<protein>
    <submittedName>
        <fullName evidence="3">Histidine kinase</fullName>
    </submittedName>
</protein>
<organism evidence="3 4">
    <name type="scientific">Diaphorobacter ruginosibacter</name>
    <dbReference type="NCBI Taxonomy" id="1715720"/>
    <lineage>
        <taxon>Bacteria</taxon>
        <taxon>Pseudomonadati</taxon>
        <taxon>Pseudomonadota</taxon>
        <taxon>Betaproteobacteria</taxon>
        <taxon>Burkholderiales</taxon>
        <taxon>Comamonadaceae</taxon>
        <taxon>Diaphorobacter</taxon>
    </lineage>
</organism>
<evidence type="ECO:0000313" key="3">
    <source>
        <dbReference type="EMBL" id="QNN56024.1"/>
    </source>
</evidence>
<sequence>MNELKQVGEILQPTYEMGLVALSYCISVLGAFVALTAAQRIRSGREINWLNLLAAGTALGGIGVWSMHFTGMLALNLGMASGYAGLETVVSLIAAVAATCIALAYVAHNPADTPRVLGAGALLGLGVAVMHYLGMFGMRFPGYIVWSWSVIALSVLIAMVAASAALWLAYRTRSLAARGVAAAIMGVAVCSMHYTGMAAADFVCTSPAGERFATPQGFLVFSAMELPLLTAIAAIGMAVLIGYDQVLQRAYGGAQARRG</sequence>
<dbReference type="KEGG" id="drg:H9K76_15730"/>
<accession>A0A7G9RK99</accession>